<dbReference type="EMBL" id="BAAADJ010000021">
    <property type="protein sequence ID" value="GAA0330634.1"/>
    <property type="molecule type" value="Genomic_DNA"/>
</dbReference>
<name>A0ABP3G133_9BACI</name>
<dbReference type="SUPFAM" id="SSF53807">
    <property type="entry name" value="Helical backbone' metal receptor"/>
    <property type="match status" value="1"/>
</dbReference>
<dbReference type="PRINTS" id="PR00691">
    <property type="entry name" value="ADHESINB"/>
</dbReference>
<evidence type="ECO:0000313" key="4">
    <source>
        <dbReference type="EMBL" id="GAA0330634.1"/>
    </source>
</evidence>
<keyword evidence="2" id="KW-0732">Signal</keyword>
<dbReference type="Gene3D" id="3.40.50.1980">
    <property type="entry name" value="Nitrogenase molybdenum iron protein domain"/>
    <property type="match status" value="2"/>
</dbReference>
<proteinExistence type="inferred from homology"/>
<dbReference type="PANTHER" id="PTHR42953">
    <property type="entry name" value="HIGH-AFFINITY ZINC UPTAKE SYSTEM PROTEIN ZNUA-RELATED"/>
    <property type="match status" value="1"/>
</dbReference>
<gene>
    <name evidence="4" type="ORF">GCM10008967_21420</name>
</gene>
<organism evidence="4 5">
    <name type="scientific">Bacillus carboniphilus</name>
    <dbReference type="NCBI Taxonomy" id="86663"/>
    <lineage>
        <taxon>Bacteria</taxon>
        <taxon>Bacillati</taxon>
        <taxon>Bacillota</taxon>
        <taxon>Bacilli</taxon>
        <taxon>Bacillales</taxon>
        <taxon>Bacillaceae</taxon>
        <taxon>Bacillus</taxon>
    </lineage>
</organism>
<evidence type="ECO:0000256" key="2">
    <source>
        <dbReference type="ARBA" id="ARBA00022729"/>
    </source>
</evidence>
<dbReference type="InterPro" id="IPR006129">
    <property type="entry name" value="AdhesinB"/>
</dbReference>
<sequence>MKYKAFLLFAFLFGGIYLSGCTIEQTVGESSEQEKLIIYTSIFPLEDFTKKIGGEHVTVRQMIPDGGDAHTYEPSLNDMVKFSEADFIFYNGLQLEGFIEPIKDSLSKKDVEIIGIGELVLEKMYGEYEKEEGHEEENEELGEVEEVNGDPHDDHSDIDPHIWLNPKNAMEMAKIILSELQKAKPEAADEFRENYEDIADNFETLDTAFKETVDSSLNNRIVVAHAAYGYWEEAYGLEQIAVNGLSTTEEPSQKKLFDITKLIEKEGISYIIFEQNVSSRIAKILQEEAGVEELLLSNLATITDEDRQNGEDYFSIMSRNIETLTKALN</sequence>
<dbReference type="Proteomes" id="UP001500782">
    <property type="component" value="Unassembled WGS sequence"/>
</dbReference>
<dbReference type="InterPro" id="IPR050492">
    <property type="entry name" value="Bact_metal-bind_prot9"/>
</dbReference>
<dbReference type="InterPro" id="IPR006128">
    <property type="entry name" value="Lipoprotein_PsaA-like"/>
</dbReference>
<dbReference type="PRINTS" id="PR00690">
    <property type="entry name" value="ADHESNFAMILY"/>
</dbReference>
<keyword evidence="1 3" id="KW-0813">Transport</keyword>
<accession>A0ABP3G133</accession>
<keyword evidence="5" id="KW-1185">Reference proteome</keyword>
<evidence type="ECO:0000313" key="5">
    <source>
        <dbReference type="Proteomes" id="UP001500782"/>
    </source>
</evidence>
<dbReference type="Pfam" id="PF01297">
    <property type="entry name" value="ZnuA"/>
    <property type="match status" value="1"/>
</dbReference>
<dbReference type="RefSeq" id="WP_343798914.1">
    <property type="nucleotide sequence ID" value="NZ_BAAADJ010000021.1"/>
</dbReference>
<comment type="similarity">
    <text evidence="3">Belongs to the bacterial solute-binding protein 9 family.</text>
</comment>
<dbReference type="PANTHER" id="PTHR42953:SF8">
    <property type="entry name" value="ZINT DOMAIN-CONTAINING PROTEIN"/>
    <property type="match status" value="1"/>
</dbReference>
<evidence type="ECO:0000256" key="1">
    <source>
        <dbReference type="ARBA" id="ARBA00022448"/>
    </source>
</evidence>
<comment type="caution">
    <text evidence="4">The sequence shown here is derived from an EMBL/GenBank/DDBJ whole genome shotgun (WGS) entry which is preliminary data.</text>
</comment>
<evidence type="ECO:0000256" key="3">
    <source>
        <dbReference type="RuleBase" id="RU003512"/>
    </source>
</evidence>
<protein>
    <submittedName>
        <fullName evidence="4">Metal ABC transporter substrate-binding protein</fullName>
    </submittedName>
</protein>
<reference evidence="5" key="1">
    <citation type="journal article" date="2019" name="Int. J. Syst. Evol. Microbiol.">
        <title>The Global Catalogue of Microorganisms (GCM) 10K type strain sequencing project: providing services to taxonomists for standard genome sequencing and annotation.</title>
        <authorList>
            <consortium name="The Broad Institute Genomics Platform"/>
            <consortium name="The Broad Institute Genome Sequencing Center for Infectious Disease"/>
            <person name="Wu L."/>
            <person name="Ma J."/>
        </authorList>
    </citation>
    <scope>NUCLEOTIDE SEQUENCE [LARGE SCALE GENOMIC DNA]</scope>
    <source>
        <strain evidence="5">JCM 9731</strain>
    </source>
</reference>
<dbReference type="InterPro" id="IPR006127">
    <property type="entry name" value="ZnuA-like"/>
</dbReference>